<organism evidence="1 2">
    <name type="scientific">Piedraia hortae CBS 480.64</name>
    <dbReference type="NCBI Taxonomy" id="1314780"/>
    <lineage>
        <taxon>Eukaryota</taxon>
        <taxon>Fungi</taxon>
        <taxon>Dikarya</taxon>
        <taxon>Ascomycota</taxon>
        <taxon>Pezizomycotina</taxon>
        <taxon>Dothideomycetes</taxon>
        <taxon>Dothideomycetidae</taxon>
        <taxon>Capnodiales</taxon>
        <taxon>Piedraiaceae</taxon>
        <taxon>Piedraia</taxon>
    </lineage>
</organism>
<keyword evidence="2" id="KW-1185">Reference proteome</keyword>
<accession>A0A6A7BUL4</accession>
<dbReference type="OrthoDB" id="10477143at2759"/>
<proteinExistence type="predicted"/>
<dbReference type="EMBL" id="MU005998">
    <property type="protein sequence ID" value="KAF2859026.1"/>
    <property type="molecule type" value="Genomic_DNA"/>
</dbReference>
<gene>
    <name evidence="1" type="ORF">K470DRAFT_271879</name>
</gene>
<evidence type="ECO:0000313" key="1">
    <source>
        <dbReference type="EMBL" id="KAF2859026.1"/>
    </source>
</evidence>
<sequence>MSYERKRAVILKAGTPFEAWNADLQGALSLATDKTLVGHVFHDIPAVRARPQPQKRAEEDQEKYLDRLEEWKISDMAAVSVIINRLDESIRPTMDKSIPAREVHQQISETHKPSNSTPAIEALANLTSTRFTTTAEGYCTTFARNLKPTAALVQKLHYGE</sequence>
<dbReference type="Proteomes" id="UP000799421">
    <property type="component" value="Unassembled WGS sequence"/>
</dbReference>
<reference evidence="1" key="1">
    <citation type="journal article" date="2020" name="Stud. Mycol.">
        <title>101 Dothideomycetes genomes: a test case for predicting lifestyles and emergence of pathogens.</title>
        <authorList>
            <person name="Haridas S."/>
            <person name="Albert R."/>
            <person name="Binder M."/>
            <person name="Bloem J."/>
            <person name="Labutti K."/>
            <person name="Salamov A."/>
            <person name="Andreopoulos B."/>
            <person name="Baker S."/>
            <person name="Barry K."/>
            <person name="Bills G."/>
            <person name="Bluhm B."/>
            <person name="Cannon C."/>
            <person name="Castanera R."/>
            <person name="Culley D."/>
            <person name="Daum C."/>
            <person name="Ezra D."/>
            <person name="Gonzalez J."/>
            <person name="Henrissat B."/>
            <person name="Kuo A."/>
            <person name="Liang C."/>
            <person name="Lipzen A."/>
            <person name="Lutzoni F."/>
            <person name="Magnuson J."/>
            <person name="Mondo S."/>
            <person name="Nolan M."/>
            <person name="Ohm R."/>
            <person name="Pangilinan J."/>
            <person name="Park H.-J."/>
            <person name="Ramirez L."/>
            <person name="Alfaro M."/>
            <person name="Sun H."/>
            <person name="Tritt A."/>
            <person name="Yoshinaga Y."/>
            <person name="Zwiers L.-H."/>
            <person name="Turgeon B."/>
            <person name="Goodwin S."/>
            <person name="Spatafora J."/>
            <person name="Crous P."/>
            <person name="Grigoriev I."/>
        </authorList>
    </citation>
    <scope>NUCLEOTIDE SEQUENCE</scope>
    <source>
        <strain evidence="1">CBS 480.64</strain>
    </source>
</reference>
<name>A0A6A7BUL4_9PEZI</name>
<dbReference type="AlphaFoldDB" id="A0A6A7BUL4"/>
<protein>
    <submittedName>
        <fullName evidence="1">Uncharacterized protein</fullName>
    </submittedName>
</protein>
<evidence type="ECO:0000313" key="2">
    <source>
        <dbReference type="Proteomes" id="UP000799421"/>
    </source>
</evidence>